<gene>
    <name evidence="1" type="ORF">GCM10011274_33770</name>
</gene>
<name>A0A8H9M5K4_9ALTE</name>
<evidence type="ECO:0000313" key="1">
    <source>
        <dbReference type="EMBL" id="GGZ72712.1"/>
    </source>
</evidence>
<reference evidence="1" key="2">
    <citation type="submission" date="2020-09" db="EMBL/GenBank/DDBJ databases">
        <authorList>
            <person name="Sun Q."/>
            <person name="Kim S."/>
        </authorList>
    </citation>
    <scope>NUCLEOTIDE SEQUENCE</scope>
    <source>
        <strain evidence="1">KCTC 32337</strain>
    </source>
</reference>
<dbReference type="EMBL" id="BMZC01000010">
    <property type="protein sequence ID" value="GGZ72712.1"/>
    <property type="molecule type" value="Genomic_DNA"/>
</dbReference>
<accession>A0A8H9M5K4</accession>
<comment type="caution">
    <text evidence="1">The sequence shown here is derived from an EMBL/GenBank/DDBJ whole genome shotgun (WGS) entry which is preliminary data.</text>
</comment>
<dbReference type="AlphaFoldDB" id="A0A8H9M5K4"/>
<protein>
    <submittedName>
        <fullName evidence="1">Uncharacterized protein</fullName>
    </submittedName>
</protein>
<organism evidence="1 2">
    <name type="scientific">Paraglaciecola chathamensis</name>
    <dbReference type="NCBI Taxonomy" id="368405"/>
    <lineage>
        <taxon>Bacteria</taxon>
        <taxon>Pseudomonadati</taxon>
        <taxon>Pseudomonadota</taxon>
        <taxon>Gammaproteobacteria</taxon>
        <taxon>Alteromonadales</taxon>
        <taxon>Alteromonadaceae</taxon>
        <taxon>Paraglaciecola</taxon>
    </lineage>
</organism>
<dbReference type="Proteomes" id="UP000622604">
    <property type="component" value="Unassembled WGS sequence"/>
</dbReference>
<evidence type="ECO:0000313" key="2">
    <source>
        <dbReference type="Proteomes" id="UP000622604"/>
    </source>
</evidence>
<reference evidence="1" key="1">
    <citation type="journal article" date="2014" name="Int. J. Syst. Evol. Microbiol.">
        <title>Complete genome sequence of Corynebacterium casei LMG S-19264T (=DSM 44701T), isolated from a smear-ripened cheese.</title>
        <authorList>
            <consortium name="US DOE Joint Genome Institute (JGI-PGF)"/>
            <person name="Walter F."/>
            <person name="Albersmeier A."/>
            <person name="Kalinowski J."/>
            <person name="Ruckert C."/>
        </authorList>
    </citation>
    <scope>NUCLEOTIDE SEQUENCE</scope>
    <source>
        <strain evidence="1">KCTC 32337</strain>
    </source>
</reference>
<sequence length="55" mass="6196">MINNALLFGVLEEDSVFCATDFADIDFHLFLGLLSNSSRKAKNQVFAEKLLNFEV</sequence>
<proteinExistence type="predicted"/>